<keyword evidence="5 12" id="KW-0812">Transmembrane</keyword>
<keyword evidence="11 12" id="KW-0407">Ion channel</keyword>
<evidence type="ECO:0000256" key="9">
    <source>
        <dbReference type="ARBA" id="ARBA00023136"/>
    </source>
</evidence>
<keyword evidence="10 12" id="KW-0739">Sodium transport</keyword>
<dbReference type="PANTHER" id="PTHR11690">
    <property type="entry name" value="AMILORIDE-SENSITIVE SODIUM CHANNEL-RELATED"/>
    <property type="match status" value="1"/>
</dbReference>
<keyword evidence="8 12" id="KW-0406">Ion transport</keyword>
<organism evidence="14 15">
    <name type="scientific">Pyrocoelia pectoralis</name>
    <dbReference type="NCBI Taxonomy" id="417401"/>
    <lineage>
        <taxon>Eukaryota</taxon>
        <taxon>Metazoa</taxon>
        <taxon>Ecdysozoa</taxon>
        <taxon>Arthropoda</taxon>
        <taxon>Hexapoda</taxon>
        <taxon>Insecta</taxon>
        <taxon>Pterygota</taxon>
        <taxon>Neoptera</taxon>
        <taxon>Endopterygota</taxon>
        <taxon>Coleoptera</taxon>
        <taxon>Polyphaga</taxon>
        <taxon>Elateriformia</taxon>
        <taxon>Elateroidea</taxon>
        <taxon>Lampyridae</taxon>
        <taxon>Lampyrinae</taxon>
        <taxon>Pyrocoelia</taxon>
    </lineage>
</organism>
<keyword evidence="6 13" id="KW-1133">Transmembrane helix</keyword>
<protein>
    <submittedName>
        <fullName evidence="14">Uncharacterized protein</fullName>
    </submittedName>
</protein>
<evidence type="ECO:0000256" key="1">
    <source>
        <dbReference type="ARBA" id="ARBA00004141"/>
    </source>
</evidence>
<keyword evidence="15" id="KW-1185">Reference proteome</keyword>
<proteinExistence type="inferred from homology"/>
<evidence type="ECO:0000313" key="15">
    <source>
        <dbReference type="Proteomes" id="UP001329430"/>
    </source>
</evidence>
<dbReference type="Gene3D" id="2.60.470.10">
    <property type="entry name" value="Acid-sensing ion channels like domains"/>
    <property type="match status" value="1"/>
</dbReference>
<keyword evidence="4 12" id="KW-0894">Sodium channel</keyword>
<accession>A0AAN7VDC8</accession>
<dbReference type="GO" id="GO:0015280">
    <property type="term" value="F:ligand-gated sodium channel activity"/>
    <property type="evidence" value="ECO:0007669"/>
    <property type="project" value="TreeGrafter"/>
</dbReference>
<dbReference type="Gene3D" id="1.10.287.770">
    <property type="entry name" value="YojJ-like"/>
    <property type="match status" value="1"/>
</dbReference>
<evidence type="ECO:0000256" key="11">
    <source>
        <dbReference type="ARBA" id="ARBA00023303"/>
    </source>
</evidence>
<evidence type="ECO:0000256" key="2">
    <source>
        <dbReference type="ARBA" id="ARBA00007193"/>
    </source>
</evidence>
<feature type="transmembrane region" description="Helical" evidence="13">
    <location>
        <begin position="487"/>
        <end position="512"/>
    </location>
</feature>
<keyword evidence="3 12" id="KW-0813">Transport</keyword>
<dbReference type="PANTHER" id="PTHR11690:SF243">
    <property type="entry name" value="PICKPOCKET 12-RELATED"/>
    <property type="match status" value="1"/>
</dbReference>
<feature type="transmembrane region" description="Helical" evidence="13">
    <location>
        <begin position="71"/>
        <end position="96"/>
    </location>
</feature>
<comment type="caution">
    <text evidence="14">The sequence shown here is derived from an EMBL/GenBank/DDBJ whole genome shotgun (WGS) entry which is preliminary data.</text>
</comment>
<name>A0AAN7VDC8_9COLE</name>
<dbReference type="Proteomes" id="UP001329430">
    <property type="component" value="Chromosome 3"/>
</dbReference>
<evidence type="ECO:0000256" key="6">
    <source>
        <dbReference type="ARBA" id="ARBA00022989"/>
    </source>
</evidence>
<gene>
    <name evidence="14" type="ORF">RI129_004679</name>
</gene>
<comment type="subcellular location">
    <subcellularLocation>
        <location evidence="1">Membrane</location>
        <topology evidence="1">Multi-pass membrane protein</topology>
    </subcellularLocation>
</comment>
<evidence type="ECO:0000256" key="13">
    <source>
        <dbReference type="SAM" id="Phobius"/>
    </source>
</evidence>
<dbReference type="PRINTS" id="PR01078">
    <property type="entry name" value="AMINACHANNEL"/>
</dbReference>
<dbReference type="GO" id="GO:0005886">
    <property type="term" value="C:plasma membrane"/>
    <property type="evidence" value="ECO:0007669"/>
    <property type="project" value="TreeGrafter"/>
</dbReference>
<evidence type="ECO:0000256" key="8">
    <source>
        <dbReference type="ARBA" id="ARBA00023065"/>
    </source>
</evidence>
<evidence type="ECO:0000256" key="7">
    <source>
        <dbReference type="ARBA" id="ARBA00023053"/>
    </source>
</evidence>
<keyword evidence="7" id="KW-0915">Sodium</keyword>
<comment type="similarity">
    <text evidence="2 12">Belongs to the amiloride-sensitive sodium channel (TC 1.A.6) family.</text>
</comment>
<dbReference type="Pfam" id="PF00858">
    <property type="entry name" value="ASC"/>
    <property type="match status" value="1"/>
</dbReference>
<reference evidence="14 15" key="1">
    <citation type="journal article" date="2024" name="Insects">
        <title>An Improved Chromosome-Level Genome Assembly of the Firefly Pyrocoelia pectoralis.</title>
        <authorList>
            <person name="Fu X."/>
            <person name="Meyer-Rochow V.B."/>
            <person name="Ballantyne L."/>
            <person name="Zhu X."/>
        </authorList>
    </citation>
    <scope>NUCLEOTIDE SEQUENCE [LARGE SCALE GENOMIC DNA]</scope>
    <source>
        <strain evidence="14">XCY_ONT2</strain>
    </source>
</reference>
<dbReference type="AlphaFoldDB" id="A0AAN7VDC8"/>
<evidence type="ECO:0000256" key="3">
    <source>
        <dbReference type="ARBA" id="ARBA00022448"/>
    </source>
</evidence>
<dbReference type="EMBL" id="JAVRBK010000003">
    <property type="protein sequence ID" value="KAK5646215.1"/>
    <property type="molecule type" value="Genomic_DNA"/>
</dbReference>
<evidence type="ECO:0000256" key="10">
    <source>
        <dbReference type="ARBA" id="ARBA00023201"/>
    </source>
</evidence>
<sequence length="537" mass="61581">MDEVKRGPFALKEEFQHPFLKSNAKRGANNFMKKTERRNPCNKHVESYLRNSTLHGLSYVGNRNISYWGRAFWLIAFAIGLSSAGYFIVGIFIKYITNPILISMNPSPIGMENVPFPAVTICNSNLAPKNVPYLSVDKDVTCSQNKISFIPPDRKSNQLEYIKEFLLNVSQPCKKMLQTCKWNYGANASCEDYFNVIATNEGICCTFNMIPLKHILRYPERSELNPSFRAHSEYRPEDWSPSKGYSKDAPFNVTPFRSPGPGSIAGLTFTLDADIENYSCSDGYSDGVKILLHNPTQLPNMQNYGFLLPFGYEIQIVYKPIIYDYLPSFEALDFNKRMCYFRNERYLRFYRSYSNNNCRMECLANKTLKECGCVPFYCPKANDTPICLAANESCVSIVKELFEQITENEDSCKCKPTCFQVEYDKVMSYGEITDKFQRKGYLKKKTIDYIRDNIIVVHVFYEITEFSRFTKQEVYGISDMISSVGGILGLFLGFSLLSIVEIVYHLSLKLICSSIRAKRQLRSEKNVIVVTPVPFKN</sequence>
<keyword evidence="9 13" id="KW-0472">Membrane</keyword>
<evidence type="ECO:0000256" key="4">
    <source>
        <dbReference type="ARBA" id="ARBA00022461"/>
    </source>
</evidence>
<evidence type="ECO:0000256" key="5">
    <source>
        <dbReference type="ARBA" id="ARBA00022692"/>
    </source>
</evidence>
<evidence type="ECO:0000313" key="14">
    <source>
        <dbReference type="EMBL" id="KAK5646215.1"/>
    </source>
</evidence>
<dbReference type="InterPro" id="IPR001873">
    <property type="entry name" value="ENaC"/>
</dbReference>
<evidence type="ECO:0000256" key="12">
    <source>
        <dbReference type="RuleBase" id="RU000679"/>
    </source>
</evidence>